<keyword evidence="4" id="KW-0732">Signal</keyword>
<evidence type="ECO:0000256" key="2">
    <source>
        <dbReference type="ARBA" id="ARBA00022737"/>
    </source>
</evidence>
<dbReference type="EMBL" id="CP062983">
    <property type="protein sequence ID" value="QPC82744.1"/>
    <property type="molecule type" value="Genomic_DNA"/>
</dbReference>
<evidence type="ECO:0000313" key="7">
    <source>
        <dbReference type="Proteomes" id="UP000594468"/>
    </source>
</evidence>
<dbReference type="Proteomes" id="UP000594468">
    <property type="component" value="Chromosome"/>
</dbReference>
<feature type="transmembrane region" description="Helical" evidence="3">
    <location>
        <begin position="247"/>
        <end position="266"/>
    </location>
</feature>
<keyword evidence="7" id="KW-1185">Reference proteome</keyword>
<dbReference type="InterPro" id="IPR003591">
    <property type="entry name" value="Leu-rich_rpt_typical-subtyp"/>
</dbReference>
<gene>
    <name evidence="6" type="ORF">G4Y79_24180</name>
</gene>
<dbReference type="SMART" id="SM00369">
    <property type="entry name" value="LRR_TYP"/>
    <property type="match status" value="5"/>
</dbReference>
<reference evidence="6 7" key="1">
    <citation type="submission" date="2020-02" db="EMBL/GenBank/DDBJ databases">
        <authorList>
            <person name="Zheng R.K."/>
            <person name="Sun C.M."/>
        </authorList>
    </citation>
    <scope>NUCLEOTIDE SEQUENCE [LARGE SCALE GENOMIC DNA]</scope>
    <source>
        <strain evidence="7">rifampicinis</strain>
    </source>
</reference>
<dbReference type="PROSITE" id="PS51450">
    <property type="entry name" value="LRR"/>
    <property type="match status" value="4"/>
</dbReference>
<dbReference type="InterPro" id="IPR050216">
    <property type="entry name" value="LRR_domain-containing"/>
</dbReference>
<sequence length="279" mass="31182">MKHLLRFTSLLILSLSGVVSAQSNAEHPIQAAMEYAARHPTSNVAVSLWNDGLTELPPEFAQAKSIFHLDLNQNHFEQFPLVVTQLPKLTKLTLASNNLTSLPPEISDLNAITELDLSNNQLTELPPEIGQLKSLQWLNLDHNNLTSLPPEIGQLDNLTYLHVGHNQLTTLPPEIANMDNLQILWVADNQFSTLPPIEISAAPKLTFLNLERNPLEDALPQGVSIWGDSSILAYLQAQYKLAQQGRLSLLIALGSSSTLLLLGLIWRRWRRPRRKKKRA</sequence>
<evidence type="ECO:0000256" key="1">
    <source>
        <dbReference type="ARBA" id="ARBA00022614"/>
    </source>
</evidence>
<organism evidence="6 7">
    <name type="scientific">Phototrophicus methaneseepsis</name>
    <dbReference type="NCBI Taxonomy" id="2710758"/>
    <lineage>
        <taxon>Bacteria</taxon>
        <taxon>Bacillati</taxon>
        <taxon>Chloroflexota</taxon>
        <taxon>Candidatus Thermofontia</taxon>
        <taxon>Phototrophicales</taxon>
        <taxon>Phototrophicaceae</taxon>
        <taxon>Phototrophicus</taxon>
    </lineage>
</organism>
<dbReference type="Pfam" id="PF23598">
    <property type="entry name" value="LRR_14"/>
    <property type="match status" value="1"/>
</dbReference>
<evidence type="ECO:0000256" key="3">
    <source>
        <dbReference type="SAM" id="Phobius"/>
    </source>
</evidence>
<dbReference type="SMART" id="SM00364">
    <property type="entry name" value="LRR_BAC"/>
    <property type="match status" value="6"/>
</dbReference>
<dbReference type="InterPro" id="IPR055414">
    <property type="entry name" value="LRR_R13L4/SHOC2-like"/>
</dbReference>
<dbReference type="RefSeq" id="WP_195170813.1">
    <property type="nucleotide sequence ID" value="NZ_CP062983.1"/>
</dbReference>
<dbReference type="PANTHER" id="PTHR48051">
    <property type="match status" value="1"/>
</dbReference>
<keyword evidence="2" id="KW-0677">Repeat</keyword>
<evidence type="ECO:0000313" key="6">
    <source>
        <dbReference type="EMBL" id="QPC82744.1"/>
    </source>
</evidence>
<keyword evidence="3" id="KW-0812">Transmembrane</keyword>
<dbReference type="Pfam" id="PF00560">
    <property type="entry name" value="LRR_1"/>
    <property type="match status" value="1"/>
</dbReference>
<dbReference type="InterPro" id="IPR032675">
    <property type="entry name" value="LRR_dom_sf"/>
</dbReference>
<dbReference type="Gene3D" id="3.80.10.10">
    <property type="entry name" value="Ribonuclease Inhibitor"/>
    <property type="match status" value="2"/>
</dbReference>
<dbReference type="SUPFAM" id="SSF52058">
    <property type="entry name" value="L domain-like"/>
    <property type="match status" value="1"/>
</dbReference>
<dbReference type="AlphaFoldDB" id="A0A7S8E9J9"/>
<proteinExistence type="predicted"/>
<dbReference type="PANTHER" id="PTHR48051:SF54">
    <property type="entry name" value="LEUCINE-RICH REPEAT-CONTAINING PROTEIN"/>
    <property type="match status" value="1"/>
</dbReference>
<feature type="domain" description="Disease resistance R13L4/SHOC-2-like LRR" evidence="5">
    <location>
        <begin position="115"/>
        <end position="189"/>
    </location>
</feature>
<feature type="signal peptide" evidence="4">
    <location>
        <begin position="1"/>
        <end position="21"/>
    </location>
</feature>
<protein>
    <submittedName>
        <fullName evidence="6">Leucine-rich repeat domain-containing protein</fullName>
    </submittedName>
</protein>
<feature type="chain" id="PRO_5032820642" evidence="4">
    <location>
        <begin position="22"/>
        <end position="279"/>
    </location>
</feature>
<dbReference type="GO" id="GO:0005737">
    <property type="term" value="C:cytoplasm"/>
    <property type="evidence" value="ECO:0007669"/>
    <property type="project" value="TreeGrafter"/>
</dbReference>
<accession>A0A7S8E9J9</accession>
<keyword evidence="1" id="KW-0433">Leucine-rich repeat</keyword>
<evidence type="ECO:0000256" key="4">
    <source>
        <dbReference type="SAM" id="SignalP"/>
    </source>
</evidence>
<keyword evidence="3" id="KW-1133">Transmembrane helix</keyword>
<name>A0A7S8E9J9_9CHLR</name>
<keyword evidence="3" id="KW-0472">Membrane</keyword>
<dbReference type="KEGG" id="pmet:G4Y79_24180"/>
<dbReference type="InterPro" id="IPR001611">
    <property type="entry name" value="Leu-rich_rpt"/>
</dbReference>
<evidence type="ECO:0000259" key="5">
    <source>
        <dbReference type="Pfam" id="PF23598"/>
    </source>
</evidence>
<dbReference type="PRINTS" id="PR00019">
    <property type="entry name" value="LEURICHRPT"/>
</dbReference>